<evidence type="ECO:0000259" key="1">
    <source>
        <dbReference type="Pfam" id="PF04266"/>
    </source>
</evidence>
<dbReference type="Pfam" id="PF04266">
    <property type="entry name" value="ASCH"/>
    <property type="match status" value="1"/>
</dbReference>
<comment type="caution">
    <text evidence="2">The sequence shown here is derived from an EMBL/GenBank/DDBJ whole genome shotgun (WGS) entry which is preliminary data.</text>
</comment>
<protein>
    <recommendedName>
        <fullName evidence="1">ASCH domain-containing protein</fullName>
    </recommendedName>
</protein>
<dbReference type="AlphaFoldDB" id="A0A7W6ET64"/>
<evidence type="ECO:0000313" key="2">
    <source>
        <dbReference type="EMBL" id="MBB3841096.1"/>
    </source>
</evidence>
<proteinExistence type="predicted"/>
<accession>A0A7W6ET64</accession>
<evidence type="ECO:0000313" key="3">
    <source>
        <dbReference type="Proteomes" id="UP000541352"/>
    </source>
</evidence>
<keyword evidence="3" id="KW-1185">Reference proteome</keyword>
<dbReference type="InterPro" id="IPR015947">
    <property type="entry name" value="PUA-like_sf"/>
</dbReference>
<name>A0A7W6ET64_9BACT</name>
<dbReference type="EMBL" id="JACIBY010000014">
    <property type="protein sequence ID" value="MBB3841096.1"/>
    <property type="molecule type" value="Genomic_DNA"/>
</dbReference>
<sequence>MVENGIKTLETRTWATQYRGDLLITCSASSKSENAGKAVCVVTLSGCEEMKQEHEEKACIKTYPKAKVWHLENLRFLSEKFPVKSRLSLFEVEIPREVAMVSANQNSDFTLTAFQAKGFAERGFKIQHCLFYDNKFLFLDGGIWYWEDGFAAWIEFNPINEFEKEWRILGKITQKEINQIILK</sequence>
<dbReference type="Proteomes" id="UP000541352">
    <property type="component" value="Unassembled WGS sequence"/>
</dbReference>
<dbReference type="SUPFAM" id="SSF88697">
    <property type="entry name" value="PUA domain-like"/>
    <property type="match status" value="1"/>
</dbReference>
<organism evidence="2 3">
    <name type="scientific">Runella defluvii</name>
    <dbReference type="NCBI Taxonomy" id="370973"/>
    <lineage>
        <taxon>Bacteria</taxon>
        <taxon>Pseudomonadati</taxon>
        <taxon>Bacteroidota</taxon>
        <taxon>Cytophagia</taxon>
        <taxon>Cytophagales</taxon>
        <taxon>Spirosomataceae</taxon>
        <taxon>Runella</taxon>
    </lineage>
</organism>
<dbReference type="Gene3D" id="2.30.130.30">
    <property type="entry name" value="Hypothetical protein"/>
    <property type="match status" value="1"/>
</dbReference>
<dbReference type="InterPro" id="IPR007374">
    <property type="entry name" value="ASCH_domain"/>
</dbReference>
<gene>
    <name evidence="2" type="ORF">FHS57_005117</name>
</gene>
<reference evidence="2 3" key="1">
    <citation type="submission" date="2020-08" db="EMBL/GenBank/DDBJ databases">
        <title>Genomic Encyclopedia of Type Strains, Phase IV (KMG-IV): sequencing the most valuable type-strain genomes for metagenomic binning, comparative biology and taxonomic classification.</title>
        <authorList>
            <person name="Goeker M."/>
        </authorList>
    </citation>
    <scope>NUCLEOTIDE SEQUENCE [LARGE SCALE GENOMIC DNA]</scope>
    <source>
        <strain evidence="2 3">DSM 17976</strain>
    </source>
</reference>
<feature type="domain" description="ASCH" evidence="1">
    <location>
        <begin position="3"/>
        <end position="58"/>
    </location>
</feature>